<gene>
    <name evidence="2" type="ORF">CWI69_06780</name>
</gene>
<dbReference type="CDD" id="cd01836">
    <property type="entry name" value="FeeA_FeeB_like"/>
    <property type="match status" value="1"/>
</dbReference>
<name>A0A432XVI6_9GAMM</name>
<dbReference type="InterPro" id="IPR013830">
    <property type="entry name" value="SGNH_hydro"/>
</dbReference>
<comment type="caution">
    <text evidence="2">The sequence shown here is derived from an EMBL/GenBank/DDBJ whole genome shotgun (WGS) entry which is preliminary data.</text>
</comment>
<dbReference type="EMBL" id="PIPW01000002">
    <property type="protein sequence ID" value="RUO52740.1"/>
    <property type="molecule type" value="Genomic_DNA"/>
</dbReference>
<feature type="domain" description="SGNH hydrolase-type esterase" evidence="1">
    <location>
        <begin position="59"/>
        <end position="229"/>
    </location>
</feature>
<reference evidence="3" key="1">
    <citation type="journal article" date="2018" name="Front. Microbiol.">
        <title>Genome-Based Analysis Reveals the Taxonomy and Diversity of the Family Idiomarinaceae.</title>
        <authorList>
            <person name="Liu Y."/>
            <person name="Lai Q."/>
            <person name="Shao Z."/>
        </authorList>
    </citation>
    <scope>NUCLEOTIDE SEQUENCE [LARGE SCALE GENOMIC DNA]</scope>
    <source>
        <strain evidence="3">BH195</strain>
    </source>
</reference>
<sequence length="246" mass="26981">MARLHKLFFAIFAPLLLLQGKRVRARTPRLPEAEGARAGFTAGAAPAGEKGLPLLRVLVLGDSAAAGVGCARQEQAVLGQWVAALSEHAEVEWQLVAKSSLTCAQVLKLLRESDLTAKRFDQVLVSVGVNDVTRRTAPKKWQADLAAMTAYLTHQLQAKHILYTALPPMHKFPALPQPLRWLVGEQAKQLNNLLKLHCRQQSNTYYLAFEVPYESKFIAADGYHPSAHAAALWAQTAAKVGFEETN</sequence>
<dbReference type="Pfam" id="PF13472">
    <property type="entry name" value="Lipase_GDSL_2"/>
    <property type="match status" value="1"/>
</dbReference>
<dbReference type="Gene3D" id="3.40.50.1110">
    <property type="entry name" value="SGNH hydrolase"/>
    <property type="match status" value="1"/>
</dbReference>
<keyword evidence="3" id="KW-1185">Reference proteome</keyword>
<evidence type="ECO:0000313" key="2">
    <source>
        <dbReference type="EMBL" id="RUO52740.1"/>
    </source>
</evidence>
<dbReference type="InterPro" id="IPR036514">
    <property type="entry name" value="SGNH_hydro_sf"/>
</dbReference>
<dbReference type="GO" id="GO:0016788">
    <property type="term" value="F:hydrolase activity, acting on ester bonds"/>
    <property type="evidence" value="ECO:0007669"/>
    <property type="project" value="UniProtKB-ARBA"/>
</dbReference>
<accession>A0A432XVI6</accession>
<dbReference type="AlphaFoldDB" id="A0A432XVI6"/>
<proteinExistence type="predicted"/>
<evidence type="ECO:0000313" key="3">
    <source>
        <dbReference type="Proteomes" id="UP000287198"/>
    </source>
</evidence>
<dbReference type="SUPFAM" id="SSF52266">
    <property type="entry name" value="SGNH hydrolase"/>
    <property type="match status" value="1"/>
</dbReference>
<organism evidence="2 3">
    <name type="scientific">Pseudidiomarina halophila</name>
    <dbReference type="NCBI Taxonomy" id="1449799"/>
    <lineage>
        <taxon>Bacteria</taxon>
        <taxon>Pseudomonadati</taxon>
        <taxon>Pseudomonadota</taxon>
        <taxon>Gammaproteobacteria</taxon>
        <taxon>Alteromonadales</taxon>
        <taxon>Idiomarinaceae</taxon>
        <taxon>Pseudidiomarina</taxon>
    </lineage>
</organism>
<protein>
    <recommendedName>
        <fullName evidence="1">SGNH hydrolase-type esterase domain-containing protein</fullName>
    </recommendedName>
</protein>
<dbReference type="Proteomes" id="UP000287198">
    <property type="component" value="Unassembled WGS sequence"/>
</dbReference>
<evidence type="ECO:0000259" key="1">
    <source>
        <dbReference type="Pfam" id="PF13472"/>
    </source>
</evidence>